<dbReference type="Proteomes" id="UP000225190">
    <property type="component" value="Segment"/>
</dbReference>
<evidence type="ECO:0000256" key="1">
    <source>
        <dbReference type="SAM" id="MobiDB-lite"/>
    </source>
</evidence>
<evidence type="ECO:0000313" key="2">
    <source>
        <dbReference type="EMBL" id="AMW36125.1"/>
    </source>
</evidence>
<reference evidence="2 3" key="1">
    <citation type="submission" date="2015-11" db="EMBL/GenBank/DDBJ databases">
        <title>Bacteriophages of Xanthomonas arboricola pv. juglandis: Characterization of two phages.</title>
        <authorList>
            <person name="Domotor D."/>
            <person name="Frank T."/>
            <person name="Rakhely G."/>
            <person name="Doffkay Z."/>
            <person name="Schneider G."/>
            <person name="Kovacs T."/>
        </authorList>
    </citation>
    <scope>NUCLEOTIDE SEQUENCE [LARGE SCALE GENOMIC DNA]</scope>
</reference>
<dbReference type="Gene3D" id="3.40.50.1110">
    <property type="entry name" value="SGNH hydrolase"/>
    <property type="match status" value="1"/>
</dbReference>
<proteinExistence type="predicted"/>
<keyword evidence="3" id="KW-1185">Reference proteome</keyword>
<name>A0A1I9L2D8_9CAUD</name>
<accession>A0A1I9L2D8</accession>
<dbReference type="SUPFAM" id="SSF141072">
    <property type="entry name" value="CalX-like"/>
    <property type="match status" value="1"/>
</dbReference>
<dbReference type="Gene3D" id="2.60.40.2030">
    <property type="match status" value="1"/>
</dbReference>
<dbReference type="InterPro" id="IPR036514">
    <property type="entry name" value="SGNH_hydro_sf"/>
</dbReference>
<protein>
    <submittedName>
        <fullName evidence="2">Hemagglutinin-like protein</fullName>
    </submittedName>
</protein>
<sequence>MAISKRRLSFIIATLLRRNRERRHDEEDATPPQPQIPVASISGSPSAVEGQPLAFTVALSLAAGSALTIPLSYSGTASAGTYSGPASVVVPAGQTSASLSVSTVDNDVVDSSRTVVVTLQAGTGYTLGTSSATGTIANDDVAPEVPLMYAAQNSVIHNSTETRAFTGVAGYWDFYTASGSLSDIAVILTNWYATTAGNVVDIANALNFTEMSFEINGVIAPIRFSGQRAKTLASGEDDVVSDLVAASAFGLTSIPTNTLVRVKYKILHAAANSVMPQSNVTQGRPGYTLWYDPAVVTVSSVDVPGAYTVSGGANNTNYVSRPFGYQPRIVGKHINRTQPVYVGVGDSITQGLMDSASTEARTRGMGWIYRMLSISDTDFSSPIAYCNLGVASAPSTLTINHPKYRTAYKYADTATWFHCTNDFAENGTSATVATCQTRTNQGVGLIKTTTGSRVKKIIGAKLITRVTSTDSYKTAVNQTYRGTGWQPGDRVSQFNTWLETQVGVLFDDLIPWNSVRDETTPTLWKTDGVTANLTCQDGTHPSPNGYVLMGAEARAVRLRMEAAASARK</sequence>
<evidence type="ECO:0000313" key="3">
    <source>
        <dbReference type="Proteomes" id="UP000225190"/>
    </source>
</evidence>
<dbReference type="EMBL" id="KU197014">
    <property type="protein sequence ID" value="AMW36125.1"/>
    <property type="molecule type" value="Genomic_DNA"/>
</dbReference>
<organism evidence="2 3">
    <name type="scientific">Xanthomonas phage XAJ2</name>
    <dbReference type="NCBI Taxonomy" id="1775249"/>
    <lineage>
        <taxon>Viruses</taxon>
        <taxon>Duplodnaviria</taxon>
        <taxon>Heunggongvirae</taxon>
        <taxon>Uroviricota</taxon>
        <taxon>Caudoviricetes</taxon>
        <taxon>Caudoviricetes incertae sedis</taxon>
        <taxon>Xajduovirus</taxon>
        <taxon>Xajduovirus XAJ2</taxon>
    </lineage>
</organism>
<dbReference type="InterPro" id="IPR038081">
    <property type="entry name" value="CalX-like_sf"/>
</dbReference>
<dbReference type="SUPFAM" id="SSF52266">
    <property type="entry name" value="SGNH hydrolase"/>
    <property type="match status" value="1"/>
</dbReference>
<feature type="region of interest" description="Disordered" evidence="1">
    <location>
        <begin position="21"/>
        <end position="43"/>
    </location>
</feature>
<dbReference type="CDD" id="cd00229">
    <property type="entry name" value="SGNH_hydrolase"/>
    <property type="match status" value="1"/>
</dbReference>